<sequence length="298" mass="31604">VAPGMMARLFLALLMLMVRALQLGSAANQCGNSSSYCPSGMACCAAKYSPSTYGCEVPIGNLSRVSAGCGDGLPEGDKLCCKMGPAEPPSSTLANVLIIGDSVSIGYATGVSANLARRLSDVAKVQHGPWDVSDGGAGDTASGVACLDRWLVTQAQQEVKWDLITFNFGLHDLTNTSHCEGLYKQQMANITHRLAALGTKVLFITTTPFMPLRTRGNTVVEDMNAIARQLVADYNIPVVDLYSTVTDICGPVYTSCAICRKDPCSYHYNGEGMSKQAAVVEAAIRQHLKPLYVGLVAV</sequence>
<protein>
    <recommendedName>
        <fullName evidence="2">SGNH hydrolase-type esterase domain-containing protein</fullName>
    </recommendedName>
</protein>
<evidence type="ECO:0000256" key="1">
    <source>
        <dbReference type="SAM" id="SignalP"/>
    </source>
</evidence>
<feature type="chain" id="PRO_5033022660" description="SGNH hydrolase-type esterase domain-containing protein" evidence="1">
    <location>
        <begin position="21"/>
        <end position="298"/>
    </location>
</feature>
<dbReference type="SUPFAM" id="SSF52266">
    <property type="entry name" value="SGNH hydrolase"/>
    <property type="match status" value="1"/>
</dbReference>
<dbReference type="EMBL" id="CAJNIZ010001380">
    <property type="protein sequence ID" value="CAE7189789.1"/>
    <property type="molecule type" value="Genomic_DNA"/>
</dbReference>
<dbReference type="InterPro" id="IPR013830">
    <property type="entry name" value="SGNH_hydro"/>
</dbReference>
<dbReference type="Proteomes" id="UP000649617">
    <property type="component" value="Unassembled WGS sequence"/>
</dbReference>
<dbReference type="OrthoDB" id="10262109at2759"/>
<organism evidence="3 4">
    <name type="scientific">Symbiodinium pilosum</name>
    <name type="common">Dinoflagellate</name>
    <dbReference type="NCBI Taxonomy" id="2952"/>
    <lineage>
        <taxon>Eukaryota</taxon>
        <taxon>Sar</taxon>
        <taxon>Alveolata</taxon>
        <taxon>Dinophyceae</taxon>
        <taxon>Suessiales</taxon>
        <taxon>Symbiodiniaceae</taxon>
        <taxon>Symbiodinium</taxon>
    </lineage>
</organism>
<name>A0A812IVD4_SYMPI</name>
<keyword evidence="1" id="KW-0732">Signal</keyword>
<dbReference type="InterPro" id="IPR051532">
    <property type="entry name" value="Ester_Hydrolysis_Enzymes"/>
</dbReference>
<proteinExistence type="predicted"/>
<evidence type="ECO:0000259" key="2">
    <source>
        <dbReference type="Pfam" id="PF13472"/>
    </source>
</evidence>
<comment type="caution">
    <text evidence="3">The sequence shown here is derived from an EMBL/GenBank/DDBJ whole genome shotgun (WGS) entry which is preliminary data.</text>
</comment>
<accession>A0A812IVD4</accession>
<dbReference type="PANTHER" id="PTHR30383">
    <property type="entry name" value="THIOESTERASE 1/PROTEASE 1/LYSOPHOSPHOLIPASE L1"/>
    <property type="match status" value="1"/>
</dbReference>
<dbReference type="PANTHER" id="PTHR30383:SF26">
    <property type="entry name" value="SGNH HYDROLASE-TYPE ESTERASE DOMAIN-CONTAINING PROTEIN"/>
    <property type="match status" value="1"/>
</dbReference>
<dbReference type="AlphaFoldDB" id="A0A812IVD4"/>
<evidence type="ECO:0000313" key="4">
    <source>
        <dbReference type="Proteomes" id="UP000649617"/>
    </source>
</evidence>
<dbReference type="GO" id="GO:0004622">
    <property type="term" value="F:phosphatidylcholine lysophospholipase activity"/>
    <property type="evidence" value="ECO:0007669"/>
    <property type="project" value="TreeGrafter"/>
</dbReference>
<dbReference type="Gene3D" id="3.40.50.1110">
    <property type="entry name" value="SGNH hydrolase"/>
    <property type="match status" value="1"/>
</dbReference>
<dbReference type="CDD" id="cd00229">
    <property type="entry name" value="SGNH_hydrolase"/>
    <property type="match status" value="1"/>
</dbReference>
<feature type="non-terminal residue" evidence="3">
    <location>
        <position position="1"/>
    </location>
</feature>
<feature type="signal peptide" evidence="1">
    <location>
        <begin position="1"/>
        <end position="20"/>
    </location>
</feature>
<gene>
    <name evidence="3" type="ORF">SPIL2461_LOCUS1425</name>
</gene>
<feature type="domain" description="SGNH hydrolase-type esterase" evidence="2">
    <location>
        <begin position="99"/>
        <end position="248"/>
    </location>
</feature>
<evidence type="ECO:0000313" key="3">
    <source>
        <dbReference type="EMBL" id="CAE7189789.1"/>
    </source>
</evidence>
<keyword evidence="4" id="KW-1185">Reference proteome</keyword>
<dbReference type="Pfam" id="PF13472">
    <property type="entry name" value="Lipase_GDSL_2"/>
    <property type="match status" value="1"/>
</dbReference>
<reference evidence="3" key="1">
    <citation type="submission" date="2021-02" db="EMBL/GenBank/DDBJ databases">
        <authorList>
            <person name="Dougan E. K."/>
            <person name="Rhodes N."/>
            <person name="Thang M."/>
            <person name="Chan C."/>
        </authorList>
    </citation>
    <scope>NUCLEOTIDE SEQUENCE</scope>
</reference>
<dbReference type="InterPro" id="IPR036514">
    <property type="entry name" value="SGNH_hydro_sf"/>
</dbReference>